<dbReference type="AlphaFoldDB" id="A0A368XEJ1"/>
<dbReference type="InterPro" id="IPR010981">
    <property type="entry name" value="SinR/SinI_dimer_dom"/>
</dbReference>
<dbReference type="Proteomes" id="UP000252585">
    <property type="component" value="Unassembled WGS sequence"/>
</dbReference>
<feature type="domain" description="Sin" evidence="1">
    <location>
        <begin position="1"/>
        <end position="38"/>
    </location>
</feature>
<keyword evidence="3" id="KW-1185">Reference proteome</keyword>
<dbReference type="InterPro" id="IPR036281">
    <property type="entry name" value="SinR/SinI_dimer_dom_sf"/>
</dbReference>
<evidence type="ECO:0000313" key="3">
    <source>
        <dbReference type="Proteomes" id="UP000252585"/>
    </source>
</evidence>
<comment type="caution">
    <text evidence="2">The sequence shown here is derived from an EMBL/GenBank/DDBJ whole genome shotgun (WGS) entry which is preliminary data.</text>
</comment>
<dbReference type="Pfam" id="PF08671">
    <property type="entry name" value="SinI"/>
    <property type="match status" value="1"/>
</dbReference>
<organism evidence="2 3">
    <name type="scientific">Saliterribacillus persicus</name>
    <dbReference type="NCBI Taxonomy" id="930114"/>
    <lineage>
        <taxon>Bacteria</taxon>
        <taxon>Bacillati</taxon>
        <taxon>Bacillota</taxon>
        <taxon>Bacilli</taxon>
        <taxon>Bacillales</taxon>
        <taxon>Bacillaceae</taxon>
        <taxon>Saliterribacillus</taxon>
    </lineage>
</organism>
<sequence>MMTEVNQKVDREWLCLLLEAKKRGISIDDVKLFLSEKAASGNRKGKIIHTYYKEF</sequence>
<accession>A0A368XEJ1</accession>
<name>A0A368XEJ1_9BACI</name>
<protein>
    <submittedName>
        <fullName evidence="2">Anti-repressor SinI</fullName>
    </submittedName>
</protein>
<dbReference type="GO" id="GO:0046983">
    <property type="term" value="F:protein dimerization activity"/>
    <property type="evidence" value="ECO:0007669"/>
    <property type="project" value="InterPro"/>
</dbReference>
<dbReference type="SUPFAM" id="SSF47406">
    <property type="entry name" value="SinR repressor dimerisation domain-like"/>
    <property type="match status" value="1"/>
</dbReference>
<gene>
    <name evidence="2" type="ORF">DFR57_109102</name>
</gene>
<reference evidence="2 3" key="1">
    <citation type="submission" date="2018-07" db="EMBL/GenBank/DDBJ databases">
        <title>Genomic Encyclopedia of Type Strains, Phase IV (KMG-IV): sequencing the most valuable type-strain genomes for metagenomic binning, comparative biology and taxonomic classification.</title>
        <authorList>
            <person name="Goeker M."/>
        </authorList>
    </citation>
    <scope>NUCLEOTIDE SEQUENCE [LARGE SCALE GENOMIC DNA]</scope>
    <source>
        <strain evidence="2 3">DSM 27696</strain>
    </source>
</reference>
<dbReference type="PROSITE" id="PS51500">
    <property type="entry name" value="SIN"/>
    <property type="match status" value="1"/>
</dbReference>
<proteinExistence type="predicted"/>
<evidence type="ECO:0000313" key="2">
    <source>
        <dbReference type="EMBL" id="RCW66382.1"/>
    </source>
</evidence>
<dbReference type="EMBL" id="QPJJ01000009">
    <property type="protein sequence ID" value="RCW66382.1"/>
    <property type="molecule type" value="Genomic_DNA"/>
</dbReference>
<evidence type="ECO:0000259" key="1">
    <source>
        <dbReference type="PROSITE" id="PS51500"/>
    </source>
</evidence>
<dbReference type="OrthoDB" id="2913333at2"/>
<dbReference type="GO" id="GO:0006355">
    <property type="term" value="P:regulation of DNA-templated transcription"/>
    <property type="evidence" value="ECO:0007669"/>
    <property type="project" value="InterPro"/>
</dbReference>